<feature type="coiled-coil region" evidence="1">
    <location>
        <begin position="34"/>
        <end position="61"/>
    </location>
</feature>
<keyword evidence="4" id="KW-1185">Reference proteome</keyword>
<feature type="compositionally biased region" description="Low complexity" evidence="2">
    <location>
        <begin position="397"/>
        <end position="414"/>
    </location>
</feature>
<feature type="compositionally biased region" description="Basic and acidic residues" evidence="2">
    <location>
        <begin position="373"/>
        <end position="386"/>
    </location>
</feature>
<dbReference type="Proteomes" id="UP001470230">
    <property type="component" value="Unassembled WGS sequence"/>
</dbReference>
<evidence type="ECO:0000256" key="2">
    <source>
        <dbReference type="SAM" id="MobiDB-lite"/>
    </source>
</evidence>
<comment type="caution">
    <text evidence="3">The sequence shown here is derived from an EMBL/GenBank/DDBJ whole genome shotgun (WGS) entry which is preliminary data.</text>
</comment>
<dbReference type="EMBL" id="JAPFFF010000007">
    <property type="protein sequence ID" value="KAK8885568.1"/>
    <property type="molecule type" value="Genomic_DNA"/>
</dbReference>
<evidence type="ECO:0000313" key="4">
    <source>
        <dbReference type="Proteomes" id="UP001470230"/>
    </source>
</evidence>
<organism evidence="3 4">
    <name type="scientific">Tritrichomonas musculus</name>
    <dbReference type="NCBI Taxonomy" id="1915356"/>
    <lineage>
        <taxon>Eukaryota</taxon>
        <taxon>Metamonada</taxon>
        <taxon>Parabasalia</taxon>
        <taxon>Tritrichomonadida</taxon>
        <taxon>Tritrichomonadidae</taxon>
        <taxon>Tritrichomonas</taxon>
    </lineage>
</organism>
<feature type="region of interest" description="Disordered" evidence="2">
    <location>
        <begin position="373"/>
        <end position="414"/>
    </location>
</feature>
<sequence>MRNSSMSQRSSRENTFDLMSLLSDVDTTTVDLIGQQQREQIDALKVQVKSLENELTSRNEESLFIKKRVSQTCITINQIIESLSSTISPEEKEKKSFLKKINNEKNHYDKIDQYISFMHNYTKSNSESFNRICDQLRGYVQLIEMLGSDSKFPFEISSQSNIQQVFFQEAQKTNEFLKDQSKNNFSQDFSIPPITEILKIKDFSPESRLEKIQAFLCGVDIPIEELKNLFLQEIAITDILRKYIYTNLSEQKSKDDMRQEIEKEIRNQIEDDIRSELTNSLTEKIKIETENELKPKIEQELRFVINSEQQHNFDLLKDQYEKSIHELKSEIERLKISAKDDLINEISSKSDTQLRRNIVSLLREEIEADIKSQLQKEKSLNPKNDNEYSFNQYDNDNNSGSFRSQNSSQQSLNDQQNQYIQNKLKKALKRKEKQLRAEFDLELQKKESELRSEYDGQLQQKEIQIKNLQTQYNLELQQKEIQIKNLQTQYNLELQQKEKQNKSKIQSISNYDLQQKEAQIRKQLQDEYDLELQSKESFIRTQLQSKYDLELQQKEIQIRNKINSEYDVKLQKRESQIRNQLQSELRQKENQIKDQLRAEYDLEYQQKLAQIKSQPQTKSNLELQQKENQIKAQLRSEFDLEMQRKEIQIKKQLRSEFDSELQQKENKIKKQLRSEFDLELQEKEIQIKNKLRSEFESELRQREKQIQNQLQSKHSFDLQQQEVQITSKLRSEFEMELQQKESQIRSQLEPEIKAQILSQISQNSEKSYKFNHNSKLNSSYSNDQENYHDKNLEDVYVLLCDACGVSPKSFKFNGNKDSIDFRSNPILVAIIDHASSLASDVSEIRSYITSKQNITSFNLLNHFKIQEEQVAHLDQLHTQTRALLVRQSQMISDLRSKSDYASWVKWARNLYKILDPNNSGHTKERTSLIFNINNSPESIDELKTAIEEKAASLIAHEKASVIKRKT</sequence>
<name>A0ABR2K3Y2_9EUKA</name>
<evidence type="ECO:0000313" key="3">
    <source>
        <dbReference type="EMBL" id="KAK8885568.1"/>
    </source>
</evidence>
<feature type="compositionally biased region" description="Polar residues" evidence="2">
    <location>
        <begin position="387"/>
        <end position="396"/>
    </location>
</feature>
<reference evidence="3 4" key="1">
    <citation type="submission" date="2024-04" db="EMBL/GenBank/DDBJ databases">
        <title>Tritrichomonas musculus Genome.</title>
        <authorList>
            <person name="Alves-Ferreira E."/>
            <person name="Grigg M."/>
            <person name="Lorenzi H."/>
            <person name="Galac M."/>
        </authorList>
    </citation>
    <scope>NUCLEOTIDE SEQUENCE [LARGE SCALE GENOMIC DNA]</scope>
    <source>
        <strain evidence="3 4">EAF2021</strain>
    </source>
</reference>
<proteinExistence type="predicted"/>
<gene>
    <name evidence="3" type="ORF">M9Y10_041018</name>
</gene>
<protein>
    <submittedName>
        <fullName evidence="3">Uncharacterized protein</fullName>
    </submittedName>
</protein>
<feature type="coiled-coil region" evidence="1">
    <location>
        <begin position="654"/>
        <end position="712"/>
    </location>
</feature>
<feature type="coiled-coil region" evidence="1">
    <location>
        <begin position="425"/>
        <end position="503"/>
    </location>
</feature>
<keyword evidence="1" id="KW-0175">Coiled coil</keyword>
<accession>A0ABR2K3Y2</accession>
<feature type="coiled-coil region" evidence="1">
    <location>
        <begin position="571"/>
        <end position="598"/>
    </location>
</feature>
<evidence type="ECO:0000256" key="1">
    <source>
        <dbReference type="SAM" id="Coils"/>
    </source>
</evidence>